<feature type="non-terminal residue" evidence="2">
    <location>
        <position position="136"/>
    </location>
</feature>
<organism evidence="2 3">
    <name type="scientific">Candidatus Eubacterium avistercoris</name>
    <dbReference type="NCBI Taxonomy" id="2838567"/>
    <lineage>
        <taxon>Bacteria</taxon>
        <taxon>Bacillati</taxon>
        <taxon>Bacillota</taxon>
        <taxon>Clostridia</taxon>
        <taxon>Eubacteriales</taxon>
        <taxon>Eubacteriaceae</taxon>
        <taxon>Eubacterium</taxon>
    </lineage>
</organism>
<dbReference type="Pfam" id="PF13173">
    <property type="entry name" value="AAA_14"/>
    <property type="match status" value="1"/>
</dbReference>
<dbReference type="PANTHER" id="PTHR33295">
    <property type="entry name" value="ATPASE"/>
    <property type="match status" value="1"/>
</dbReference>
<evidence type="ECO:0000259" key="1">
    <source>
        <dbReference type="Pfam" id="PF13173"/>
    </source>
</evidence>
<feature type="domain" description="AAA" evidence="1">
    <location>
        <begin position="19"/>
        <end position="136"/>
    </location>
</feature>
<dbReference type="InterPro" id="IPR027417">
    <property type="entry name" value="P-loop_NTPase"/>
</dbReference>
<gene>
    <name evidence="2" type="ORF">IAA08_07980</name>
</gene>
<dbReference type="AlphaFoldDB" id="A0A9D2IG64"/>
<accession>A0A9D2IG64</accession>
<protein>
    <submittedName>
        <fullName evidence="2">AAA family ATPase</fullName>
    </submittedName>
</protein>
<sequence length="136" mass="16315">MIKRDYYLDRLIHNMWNGEIKVITGIRRCGKSVLLFDLFYEYLLFQGVKEEQIIRLELDQRRNYKYRNPITLCDYVDSIVSTRKDEKFYLFIDEVQFTIKVKDEENAGIVVTIYDMLNELKAYKNLDVYVTGSNSK</sequence>
<dbReference type="InterPro" id="IPR041682">
    <property type="entry name" value="AAA_14"/>
</dbReference>
<reference evidence="2" key="1">
    <citation type="journal article" date="2021" name="PeerJ">
        <title>Extensive microbial diversity within the chicken gut microbiome revealed by metagenomics and culture.</title>
        <authorList>
            <person name="Gilroy R."/>
            <person name="Ravi A."/>
            <person name="Getino M."/>
            <person name="Pursley I."/>
            <person name="Horton D.L."/>
            <person name="Alikhan N.F."/>
            <person name="Baker D."/>
            <person name="Gharbi K."/>
            <person name="Hall N."/>
            <person name="Watson M."/>
            <person name="Adriaenssens E.M."/>
            <person name="Foster-Nyarko E."/>
            <person name="Jarju S."/>
            <person name="Secka A."/>
            <person name="Antonio M."/>
            <person name="Oren A."/>
            <person name="Chaudhuri R.R."/>
            <person name="La Ragione R."/>
            <person name="Hildebrand F."/>
            <person name="Pallen M.J."/>
        </authorList>
    </citation>
    <scope>NUCLEOTIDE SEQUENCE</scope>
    <source>
        <strain evidence="2">CHK192-9172</strain>
    </source>
</reference>
<comment type="caution">
    <text evidence="2">The sequence shown here is derived from an EMBL/GenBank/DDBJ whole genome shotgun (WGS) entry which is preliminary data.</text>
</comment>
<reference evidence="2" key="2">
    <citation type="submission" date="2021-04" db="EMBL/GenBank/DDBJ databases">
        <authorList>
            <person name="Gilroy R."/>
        </authorList>
    </citation>
    <scope>NUCLEOTIDE SEQUENCE</scope>
    <source>
        <strain evidence="2">CHK192-9172</strain>
    </source>
</reference>
<evidence type="ECO:0000313" key="2">
    <source>
        <dbReference type="EMBL" id="HIZ07857.1"/>
    </source>
</evidence>
<dbReference type="SUPFAM" id="SSF52540">
    <property type="entry name" value="P-loop containing nucleoside triphosphate hydrolases"/>
    <property type="match status" value="1"/>
</dbReference>
<name>A0A9D2IG64_9FIRM</name>
<dbReference type="EMBL" id="DXCH01000219">
    <property type="protein sequence ID" value="HIZ07857.1"/>
    <property type="molecule type" value="Genomic_DNA"/>
</dbReference>
<evidence type="ECO:0000313" key="3">
    <source>
        <dbReference type="Proteomes" id="UP000824024"/>
    </source>
</evidence>
<dbReference type="Proteomes" id="UP000824024">
    <property type="component" value="Unassembled WGS sequence"/>
</dbReference>
<dbReference type="Gene3D" id="3.40.50.300">
    <property type="entry name" value="P-loop containing nucleotide triphosphate hydrolases"/>
    <property type="match status" value="1"/>
</dbReference>
<dbReference type="PANTHER" id="PTHR33295:SF18">
    <property type="entry name" value="AAA+ ATPASE DOMAIN-CONTAINING PROTEIN"/>
    <property type="match status" value="1"/>
</dbReference>
<proteinExistence type="predicted"/>